<evidence type="ECO:0000313" key="3">
    <source>
        <dbReference type="EMBL" id="OIQ60637.1"/>
    </source>
</evidence>
<feature type="domain" description="ABC1 atypical kinase-like" evidence="2">
    <location>
        <begin position="1"/>
        <end position="60"/>
    </location>
</feature>
<proteinExistence type="inferred from homology"/>
<dbReference type="EMBL" id="MDDC01000004">
    <property type="protein sequence ID" value="OIQ60637.1"/>
    <property type="molecule type" value="Genomic_DNA"/>
</dbReference>
<dbReference type="InterPro" id="IPR004147">
    <property type="entry name" value="ABC1_dom"/>
</dbReference>
<dbReference type="Pfam" id="PF03109">
    <property type="entry name" value="ABC1"/>
    <property type="match status" value="1"/>
</dbReference>
<keyword evidence="3" id="KW-0808">Transferase</keyword>
<dbReference type="PANTHER" id="PTHR10566:SF113">
    <property type="entry name" value="PROTEIN ACTIVITY OF BC1 COMPLEX KINASE 7, CHLOROPLASTIC"/>
    <property type="match status" value="1"/>
</dbReference>
<reference evidence="3 4" key="1">
    <citation type="submission" date="2016-08" db="EMBL/GenBank/DDBJ databases">
        <title>Genome-based comparison of Moorella thermoacetic strains.</title>
        <authorList>
            <person name="Poehlein A."/>
            <person name="Bengelsdorf F.R."/>
            <person name="Esser C."/>
            <person name="Duerre P."/>
            <person name="Daniel R."/>
        </authorList>
    </citation>
    <scope>NUCLEOTIDE SEQUENCE [LARGE SCALE GENOMIC DNA]</scope>
    <source>
        <strain evidence="3 4">DSM 21394</strain>
    </source>
</reference>
<protein>
    <recommendedName>
        <fullName evidence="2">ABC1 atypical kinase-like domain-containing protein</fullName>
    </recommendedName>
</protein>
<accession>A0A1J5PA24</accession>
<dbReference type="AlphaFoldDB" id="A0A1J5PA24"/>
<evidence type="ECO:0000313" key="4">
    <source>
        <dbReference type="Proteomes" id="UP000182811"/>
    </source>
</evidence>
<dbReference type="PANTHER" id="PTHR10566">
    <property type="entry name" value="CHAPERONE-ACTIVITY OF BC1 COMPLEX CABC1 -RELATED"/>
    <property type="match status" value="1"/>
</dbReference>
<comment type="similarity">
    <text evidence="1">Belongs to the protein kinase superfamily. ADCK protein kinase family.</text>
</comment>
<dbReference type="GO" id="GO:0016740">
    <property type="term" value="F:transferase activity"/>
    <property type="evidence" value="ECO:0007669"/>
    <property type="project" value="UniProtKB-KW"/>
</dbReference>
<dbReference type="InterPro" id="IPR050154">
    <property type="entry name" value="UbiB_kinase"/>
</dbReference>
<dbReference type="Proteomes" id="UP000182811">
    <property type="component" value="Unassembled WGS sequence"/>
</dbReference>
<sequence>MVEEFRRTLLQEIDYLAEGRNTERFRQNFTGNETVYIPRVYWEYSTSRVLTLEYVAGVKLGILSG</sequence>
<evidence type="ECO:0000259" key="2">
    <source>
        <dbReference type="Pfam" id="PF03109"/>
    </source>
</evidence>
<comment type="caution">
    <text evidence="3">The sequence shown here is derived from an EMBL/GenBank/DDBJ whole genome shotgun (WGS) entry which is preliminary data.</text>
</comment>
<evidence type="ECO:0000256" key="1">
    <source>
        <dbReference type="ARBA" id="ARBA00009670"/>
    </source>
</evidence>
<name>A0A1J5PA24_NEOTH</name>
<organism evidence="3 4">
    <name type="scientific">Neomoorella thermoacetica</name>
    <name type="common">Clostridium thermoaceticum</name>
    <dbReference type="NCBI Taxonomy" id="1525"/>
    <lineage>
        <taxon>Bacteria</taxon>
        <taxon>Bacillati</taxon>
        <taxon>Bacillota</taxon>
        <taxon>Clostridia</taxon>
        <taxon>Neomoorellales</taxon>
        <taxon>Neomoorellaceae</taxon>
        <taxon>Neomoorella</taxon>
    </lineage>
</organism>
<gene>
    <name evidence="3" type="primary">ubiB_2</name>
    <name evidence="3" type="ORF">MOTE_06010</name>
</gene>